<keyword evidence="10" id="KW-0926">Vacuole</keyword>
<feature type="domain" description="Sodium/calcium exchanger membrane region" evidence="12">
    <location>
        <begin position="308"/>
        <end position="450"/>
    </location>
</feature>
<comment type="similarity">
    <text evidence="2 10">Belongs to the Ca(2+):cation antiporter (CaCA) (TC 2.A.19) family.</text>
</comment>
<feature type="compositionally biased region" description="Acidic residues" evidence="11">
    <location>
        <begin position="269"/>
        <end position="279"/>
    </location>
</feature>
<keyword evidence="6 10" id="KW-0106">Calcium</keyword>
<dbReference type="InterPro" id="IPR004798">
    <property type="entry name" value="CAX-like"/>
</dbReference>
<evidence type="ECO:0000313" key="14">
    <source>
        <dbReference type="Proteomes" id="UP000756132"/>
    </source>
</evidence>
<feature type="transmembrane region" description="Helical" evidence="10">
    <location>
        <begin position="306"/>
        <end position="326"/>
    </location>
</feature>
<accession>A0A9Q8PCP7</accession>
<keyword evidence="10" id="KW-0050">Antiport</keyword>
<organism evidence="13 14">
    <name type="scientific">Passalora fulva</name>
    <name type="common">Tomato leaf mold</name>
    <name type="synonym">Cladosporium fulvum</name>
    <dbReference type="NCBI Taxonomy" id="5499"/>
    <lineage>
        <taxon>Eukaryota</taxon>
        <taxon>Fungi</taxon>
        <taxon>Dikarya</taxon>
        <taxon>Ascomycota</taxon>
        <taxon>Pezizomycotina</taxon>
        <taxon>Dothideomycetes</taxon>
        <taxon>Dothideomycetidae</taxon>
        <taxon>Mycosphaerellales</taxon>
        <taxon>Mycosphaerellaceae</taxon>
        <taxon>Fulvia</taxon>
    </lineage>
</organism>
<reference evidence="13" key="1">
    <citation type="submission" date="2021-12" db="EMBL/GenBank/DDBJ databases">
        <authorList>
            <person name="Zaccaron A."/>
            <person name="Stergiopoulos I."/>
        </authorList>
    </citation>
    <scope>NUCLEOTIDE SEQUENCE</scope>
    <source>
        <strain evidence="13">Race5_Kim</strain>
    </source>
</reference>
<feature type="transmembrane region" description="Helical" evidence="10">
    <location>
        <begin position="377"/>
        <end position="398"/>
    </location>
</feature>
<keyword evidence="4 10" id="KW-0109">Calcium transport</keyword>
<dbReference type="KEGG" id="ffu:CLAFUR5_09908"/>
<evidence type="ECO:0000256" key="5">
    <source>
        <dbReference type="ARBA" id="ARBA00022692"/>
    </source>
</evidence>
<feature type="transmembrane region" description="Helical" evidence="10">
    <location>
        <begin position="164"/>
        <end position="188"/>
    </location>
</feature>
<dbReference type="InterPro" id="IPR004837">
    <property type="entry name" value="NaCa_Exmemb"/>
</dbReference>
<keyword evidence="5 10" id="KW-0812">Transmembrane</keyword>
<gene>
    <name evidence="13" type="ORF">CLAFUR5_09908</name>
</gene>
<dbReference type="NCBIfam" id="TIGR00378">
    <property type="entry name" value="cax"/>
    <property type="match status" value="1"/>
</dbReference>
<keyword evidence="3 10" id="KW-0813">Transport</keyword>
<feature type="domain" description="Sodium/calcium exchanger membrane region" evidence="12">
    <location>
        <begin position="104"/>
        <end position="260"/>
    </location>
</feature>
<feature type="region of interest" description="Disordered" evidence="11">
    <location>
        <begin position="269"/>
        <end position="288"/>
    </location>
</feature>
<feature type="transmembrane region" description="Helical" evidence="10">
    <location>
        <begin position="240"/>
        <end position="258"/>
    </location>
</feature>
<feature type="transmembrane region" description="Helical" evidence="10">
    <location>
        <begin position="346"/>
        <end position="365"/>
    </location>
</feature>
<sequence>MSASSVRTKFNNLIRRRPRNGQEAYLNNARSQQNEHTSLLNHAQSHIHNILPTNNNNNSNTSPSSWPKRFIQTTWSILRSNYINVLLIFVPIGLISGVAELPAMATFCLNFLAIIPLAALLSFATEELAATVGPSVGGLLNATFGNAIELIVSVIALMKDEFRLVQASILGSVLVNILLVLGCCFIAGGIGQGASRYDPTVASVMSSLQTLASSALIVPAVLYSTLRNSADGDTVEILDVSRATAVILIALYIVYLVFQLKTHSNLFSDDDPDDDEDADTAAQEAAPDYAQAKATEQEEHTLGPQGALTCMVISVILVGFCAEFLVDSIEDVVESTPITKTFMGLILLPIVSNAAEHVTAVVVSYKGKMNLALLVDLGSGLQIALFVTPLLVLLAWAMDKPLSLHFQLFETIVFFLSVLVVNFLIRGGEANYLEGCMCVGWYCIIAVAIFYYPDGGSPVGLGWDA</sequence>
<dbReference type="EMBL" id="CP090169">
    <property type="protein sequence ID" value="UJO20025.1"/>
    <property type="molecule type" value="Genomic_DNA"/>
</dbReference>
<reference evidence="13" key="2">
    <citation type="journal article" date="2022" name="Microb. Genom.">
        <title>A chromosome-scale genome assembly of the tomato pathogen Cladosporium fulvum reveals a compartmentalized genome architecture and the presence of a dispensable chromosome.</title>
        <authorList>
            <person name="Zaccaron A.Z."/>
            <person name="Chen L.H."/>
            <person name="Samaras A."/>
            <person name="Stergiopoulos I."/>
        </authorList>
    </citation>
    <scope>NUCLEOTIDE SEQUENCE</scope>
    <source>
        <strain evidence="13">Race5_Kim</strain>
    </source>
</reference>
<proteinExistence type="inferred from homology"/>
<dbReference type="Pfam" id="PF01699">
    <property type="entry name" value="Na_Ca_ex"/>
    <property type="match status" value="2"/>
</dbReference>
<feature type="transmembrane region" description="Helical" evidence="10">
    <location>
        <begin position="200"/>
        <end position="220"/>
    </location>
</feature>
<dbReference type="NCBIfam" id="TIGR00846">
    <property type="entry name" value="caca2"/>
    <property type="match status" value="1"/>
</dbReference>
<comment type="function">
    <text evidence="10">Has a role in promoting intracellular calcium ion sequestration via the exchange of calcium ions for hydrogen ions across the vacuolar membrane. Involved also in manganese ion homeostasis via its uptake into the vacuole.</text>
</comment>
<comment type="subcellular location">
    <subcellularLocation>
        <location evidence="1">Endomembrane system</location>
        <topology evidence="1">Multi-pass membrane protein</topology>
    </subcellularLocation>
    <subcellularLocation>
        <location evidence="10">Vacuole membrane</location>
    </subcellularLocation>
</comment>
<evidence type="ECO:0000259" key="12">
    <source>
        <dbReference type="Pfam" id="PF01699"/>
    </source>
</evidence>
<dbReference type="Proteomes" id="UP000756132">
    <property type="component" value="Chromosome 7"/>
</dbReference>
<feature type="transmembrane region" description="Helical" evidence="10">
    <location>
        <begin position="404"/>
        <end position="425"/>
    </location>
</feature>
<dbReference type="InterPro" id="IPR004713">
    <property type="entry name" value="CaH_exchang"/>
</dbReference>
<name>A0A9Q8PCP7_PASFU</name>
<dbReference type="RefSeq" id="XP_047764391.1">
    <property type="nucleotide sequence ID" value="XM_047909056.1"/>
</dbReference>
<dbReference type="GO" id="GO:0006874">
    <property type="term" value="P:intracellular calcium ion homeostasis"/>
    <property type="evidence" value="ECO:0007669"/>
    <property type="project" value="TreeGrafter"/>
</dbReference>
<dbReference type="GO" id="GO:0000329">
    <property type="term" value="C:fungal-type vacuole membrane"/>
    <property type="evidence" value="ECO:0007669"/>
    <property type="project" value="TreeGrafter"/>
</dbReference>
<dbReference type="PANTHER" id="PTHR31503">
    <property type="entry name" value="VACUOLAR CALCIUM ION TRANSPORTER"/>
    <property type="match status" value="1"/>
</dbReference>
<dbReference type="GeneID" id="71989786"/>
<dbReference type="Gene3D" id="1.20.1420.30">
    <property type="entry name" value="NCX, central ion-binding region"/>
    <property type="match status" value="1"/>
</dbReference>
<feature type="transmembrane region" description="Helical" evidence="10">
    <location>
        <begin position="104"/>
        <end position="124"/>
    </location>
</feature>
<evidence type="ECO:0000256" key="3">
    <source>
        <dbReference type="ARBA" id="ARBA00022448"/>
    </source>
</evidence>
<dbReference type="InterPro" id="IPR044880">
    <property type="entry name" value="NCX_ion-bd_dom_sf"/>
</dbReference>
<keyword evidence="7 10" id="KW-1133">Transmembrane helix</keyword>
<dbReference type="GO" id="GO:0015369">
    <property type="term" value="F:calcium:proton antiporter activity"/>
    <property type="evidence" value="ECO:0007669"/>
    <property type="project" value="UniProtKB-UniRule"/>
</dbReference>
<evidence type="ECO:0000256" key="4">
    <source>
        <dbReference type="ARBA" id="ARBA00022568"/>
    </source>
</evidence>
<keyword evidence="9 10" id="KW-0472">Membrane</keyword>
<evidence type="ECO:0000256" key="11">
    <source>
        <dbReference type="SAM" id="MobiDB-lite"/>
    </source>
</evidence>
<evidence type="ECO:0000256" key="10">
    <source>
        <dbReference type="RuleBase" id="RU365028"/>
    </source>
</evidence>
<feature type="transmembrane region" description="Helical" evidence="10">
    <location>
        <begin position="432"/>
        <end position="452"/>
    </location>
</feature>
<evidence type="ECO:0000256" key="1">
    <source>
        <dbReference type="ARBA" id="ARBA00004127"/>
    </source>
</evidence>
<dbReference type="GO" id="GO:0012505">
    <property type="term" value="C:endomembrane system"/>
    <property type="evidence" value="ECO:0007669"/>
    <property type="project" value="UniProtKB-SubCell"/>
</dbReference>
<keyword evidence="8 10" id="KW-0406">Ion transport</keyword>
<dbReference type="AlphaFoldDB" id="A0A9Q8PCP7"/>
<evidence type="ECO:0000256" key="8">
    <source>
        <dbReference type="ARBA" id="ARBA00023065"/>
    </source>
</evidence>
<feature type="transmembrane region" description="Helical" evidence="10">
    <location>
        <begin position="136"/>
        <end position="158"/>
    </location>
</feature>
<dbReference type="OrthoDB" id="1699231at2759"/>
<evidence type="ECO:0000256" key="6">
    <source>
        <dbReference type="ARBA" id="ARBA00022837"/>
    </source>
</evidence>
<evidence type="ECO:0000256" key="9">
    <source>
        <dbReference type="ARBA" id="ARBA00023136"/>
    </source>
</evidence>
<dbReference type="PANTHER" id="PTHR31503:SF22">
    <property type="entry name" value="VACUOLAR CALCIUM ION TRANSPORTER"/>
    <property type="match status" value="1"/>
</dbReference>
<feature type="transmembrane region" description="Helical" evidence="10">
    <location>
        <begin position="81"/>
        <end position="98"/>
    </location>
</feature>
<evidence type="ECO:0000313" key="13">
    <source>
        <dbReference type="EMBL" id="UJO20025.1"/>
    </source>
</evidence>
<evidence type="ECO:0000256" key="7">
    <source>
        <dbReference type="ARBA" id="ARBA00022989"/>
    </source>
</evidence>
<protein>
    <recommendedName>
        <fullName evidence="10">Vacuolar calcium ion transporter</fullName>
    </recommendedName>
</protein>
<keyword evidence="14" id="KW-1185">Reference proteome</keyword>
<evidence type="ECO:0000256" key="2">
    <source>
        <dbReference type="ARBA" id="ARBA00008170"/>
    </source>
</evidence>